<dbReference type="Pfam" id="PF13407">
    <property type="entry name" value="Peripla_BP_4"/>
    <property type="match status" value="1"/>
</dbReference>
<feature type="domain" description="Periplasmic binding protein" evidence="4">
    <location>
        <begin position="45"/>
        <end position="299"/>
    </location>
</feature>
<reference evidence="6" key="1">
    <citation type="submission" date="2016-10" db="EMBL/GenBank/DDBJ databases">
        <authorList>
            <person name="Varghese N."/>
            <person name="Submissions S."/>
        </authorList>
    </citation>
    <scope>NUCLEOTIDE SEQUENCE [LARGE SCALE GENOMIC DNA]</scope>
    <source>
        <strain evidence="6">P18</strain>
    </source>
</reference>
<dbReference type="Proteomes" id="UP000182624">
    <property type="component" value="Unassembled WGS sequence"/>
</dbReference>
<gene>
    <name evidence="5" type="ORF">SAMN04487928_10724</name>
</gene>
<dbReference type="AlphaFoldDB" id="A0A1I5SSX4"/>
<keyword evidence="6" id="KW-1185">Reference proteome</keyword>
<evidence type="ECO:0000256" key="3">
    <source>
        <dbReference type="SAM" id="SignalP"/>
    </source>
</evidence>
<dbReference type="Gene3D" id="3.40.50.2300">
    <property type="match status" value="2"/>
</dbReference>
<name>A0A1I5SSX4_9FIRM</name>
<evidence type="ECO:0000313" key="5">
    <source>
        <dbReference type="EMBL" id="SFP73356.1"/>
    </source>
</evidence>
<dbReference type="PANTHER" id="PTHR30036">
    <property type="entry name" value="D-XYLOSE-BINDING PERIPLASMIC PROTEIN"/>
    <property type="match status" value="1"/>
</dbReference>
<dbReference type="GO" id="GO:0030288">
    <property type="term" value="C:outer membrane-bounded periplasmic space"/>
    <property type="evidence" value="ECO:0007669"/>
    <property type="project" value="TreeGrafter"/>
</dbReference>
<dbReference type="EMBL" id="FOXO01000007">
    <property type="protein sequence ID" value="SFP73356.1"/>
    <property type="molecule type" value="Genomic_DNA"/>
</dbReference>
<feature type="signal peptide" evidence="3">
    <location>
        <begin position="1"/>
        <end position="23"/>
    </location>
</feature>
<protein>
    <submittedName>
        <fullName evidence="5">Xylose-binding protein</fullName>
    </submittedName>
</protein>
<proteinExistence type="predicted"/>
<sequence length="355" mass="39350">MGKRIRRVICVFLLAFLTVMSFSGCEKESAKADSSAEKESDKIQIGMCFDSFVIERWQRDRDIFVSTAKELGAEVNVQNANGDPAQQKQQIDYFIKKGMDVIVIITIDSEEILESVEKAREAGIKVIAYDRPIAGADADLYISFDNEKVGEMMGNALMKKGLSSGKVLMLCGSPTDYNVPMVESGFGKVMEENKILVLDVFHADGWRAELAGDYIYEHMDLVEQADAIMCGNDDLASKVVHALSEKRLAGKKLVVGQDADLEACQRIVEGTQLMTVYKPIEKLAQKAAQSAVRLAKGEKLMEEELSVYDNDGKEIPYLKIEPVSVTADNIDEVIIKSGFHLKEDVYLNVPGKMPK</sequence>
<evidence type="ECO:0000259" key="4">
    <source>
        <dbReference type="Pfam" id="PF13407"/>
    </source>
</evidence>
<dbReference type="InterPro" id="IPR025997">
    <property type="entry name" value="SBP_2_dom"/>
</dbReference>
<dbReference type="InterPro" id="IPR028082">
    <property type="entry name" value="Peripla_BP_I"/>
</dbReference>
<comment type="subcellular location">
    <subcellularLocation>
        <location evidence="1">Cell envelope</location>
    </subcellularLocation>
</comment>
<organism evidence="5 6">
    <name type="scientific">Butyrivibrio proteoclasticus</name>
    <dbReference type="NCBI Taxonomy" id="43305"/>
    <lineage>
        <taxon>Bacteria</taxon>
        <taxon>Bacillati</taxon>
        <taxon>Bacillota</taxon>
        <taxon>Clostridia</taxon>
        <taxon>Lachnospirales</taxon>
        <taxon>Lachnospiraceae</taxon>
        <taxon>Butyrivibrio</taxon>
    </lineage>
</organism>
<keyword evidence="2 3" id="KW-0732">Signal</keyword>
<dbReference type="OrthoDB" id="9769193at2"/>
<accession>A0A1I5SSX4</accession>
<evidence type="ECO:0000256" key="1">
    <source>
        <dbReference type="ARBA" id="ARBA00004196"/>
    </source>
</evidence>
<dbReference type="PANTHER" id="PTHR30036:SF1">
    <property type="entry name" value="D-XYLOSE-BINDING PERIPLASMIC PROTEIN"/>
    <property type="match status" value="1"/>
</dbReference>
<dbReference type="PROSITE" id="PS51257">
    <property type="entry name" value="PROKAR_LIPOPROTEIN"/>
    <property type="match status" value="1"/>
</dbReference>
<dbReference type="RefSeq" id="WP_074885729.1">
    <property type="nucleotide sequence ID" value="NZ_FOXO01000007.1"/>
</dbReference>
<evidence type="ECO:0000313" key="6">
    <source>
        <dbReference type="Proteomes" id="UP000182624"/>
    </source>
</evidence>
<feature type="chain" id="PRO_5039626147" evidence="3">
    <location>
        <begin position="24"/>
        <end position="355"/>
    </location>
</feature>
<evidence type="ECO:0000256" key="2">
    <source>
        <dbReference type="ARBA" id="ARBA00022729"/>
    </source>
</evidence>
<dbReference type="GO" id="GO:0030246">
    <property type="term" value="F:carbohydrate binding"/>
    <property type="evidence" value="ECO:0007669"/>
    <property type="project" value="TreeGrafter"/>
</dbReference>
<dbReference type="InterPro" id="IPR050555">
    <property type="entry name" value="Bact_Solute-Bind_Prot2"/>
</dbReference>
<dbReference type="SUPFAM" id="SSF53822">
    <property type="entry name" value="Periplasmic binding protein-like I"/>
    <property type="match status" value="1"/>
</dbReference>